<keyword evidence="2 7" id="KW-0813">Transport</keyword>
<evidence type="ECO:0000313" key="8">
    <source>
        <dbReference type="EMBL" id="SPE17450.1"/>
    </source>
</evidence>
<dbReference type="Gene3D" id="1.10.520.20">
    <property type="entry name" value="N-terminal domain of the delta subunit of the F1F0-ATP synthase"/>
    <property type="match status" value="1"/>
</dbReference>
<dbReference type="OrthoDB" id="9802471at2"/>
<comment type="function">
    <text evidence="7">This protein is part of the stalk that links CF(0) to CF(1). It either transmits conformational changes from CF(0) to CF(1) or is implicated in proton conduction.</text>
</comment>
<dbReference type="PANTHER" id="PTHR11910">
    <property type="entry name" value="ATP SYNTHASE DELTA CHAIN"/>
    <property type="match status" value="1"/>
</dbReference>
<dbReference type="GO" id="GO:0046933">
    <property type="term" value="F:proton-transporting ATP synthase activity, rotational mechanism"/>
    <property type="evidence" value="ECO:0007669"/>
    <property type="project" value="UniProtKB-UniRule"/>
</dbReference>
<dbReference type="PRINTS" id="PR00125">
    <property type="entry name" value="ATPASEDELTA"/>
</dbReference>
<keyword evidence="6 7" id="KW-0066">ATP synthesis</keyword>
<keyword evidence="7" id="KW-0139">CF(1)</keyword>
<dbReference type="EMBL" id="OKRB01000002">
    <property type="protein sequence ID" value="SPE17450.1"/>
    <property type="molecule type" value="Genomic_DNA"/>
</dbReference>
<dbReference type="Pfam" id="PF00213">
    <property type="entry name" value="OSCP"/>
    <property type="match status" value="1"/>
</dbReference>
<comment type="subcellular location">
    <subcellularLocation>
        <location evidence="7">Cell membrane</location>
        <topology evidence="7">Peripheral membrane protein</topology>
    </subcellularLocation>
    <subcellularLocation>
        <location evidence="1">Membrane</location>
    </subcellularLocation>
</comment>
<comment type="similarity">
    <text evidence="7">Belongs to the ATPase delta chain family.</text>
</comment>
<dbReference type="HAMAP" id="MF_01416">
    <property type="entry name" value="ATP_synth_delta_bact"/>
    <property type="match status" value="1"/>
</dbReference>
<keyword evidence="3 7" id="KW-0375">Hydrogen ion transport</keyword>
<accession>A0A2N9L2G6</accession>
<evidence type="ECO:0000256" key="7">
    <source>
        <dbReference type="HAMAP-Rule" id="MF_01416"/>
    </source>
</evidence>
<dbReference type="SUPFAM" id="SSF47928">
    <property type="entry name" value="N-terminal domain of the delta subunit of the F1F0-ATP synthase"/>
    <property type="match status" value="1"/>
</dbReference>
<evidence type="ECO:0000256" key="3">
    <source>
        <dbReference type="ARBA" id="ARBA00022781"/>
    </source>
</evidence>
<dbReference type="NCBIfam" id="TIGR01145">
    <property type="entry name" value="ATP_synt_delta"/>
    <property type="match status" value="1"/>
</dbReference>
<evidence type="ECO:0000256" key="5">
    <source>
        <dbReference type="ARBA" id="ARBA00023136"/>
    </source>
</evidence>
<dbReference type="GO" id="GO:0045259">
    <property type="term" value="C:proton-transporting ATP synthase complex"/>
    <property type="evidence" value="ECO:0007669"/>
    <property type="project" value="UniProtKB-KW"/>
</dbReference>
<dbReference type="GO" id="GO:0005886">
    <property type="term" value="C:plasma membrane"/>
    <property type="evidence" value="ECO:0007669"/>
    <property type="project" value="UniProtKB-SubCell"/>
</dbReference>
<proteinExistence type="inferred from homology"/>
<evidence type="ECO:0000256" key="4">
    <source>
        <dbReference type="ARBA" id="ARBA00023065"/>
    </source>
</evidence>
<reference evidence="9" key="1">
    <citation type="submission" date="2018-02" db="EMBL/GenBank/DDBJ databases">
        <authorList>
            <person name="Hausmann B."/>
        </authorList>
    </citation>
    <scope>NUCLEOTIDE SEQUENCE [LARGE SCALE GENOMIC DNA]</scope>
    <source>
        <strain evidence="9">Peat soil MAG SbA5</strain>
    </source>
</reference>
<evidence type="ECO:0000256" key="6">
    <source>
        <dbReference type="ARBA" id="ARBA00023310"/>
    </source>
</evidence>
<evidence type="ECO:0000256" key="1">
    <source>
        <dbReference type="ARBA" id="ARBA00004370"/>
    </source>
</evidence>
<protein>
    <recommendedName>
        <fullName evidence="7">ATP synthase subunit delta</fullName>
    </recommendedName>
    <alternativeName>
        <fullName evidence="7">ATP synthase F(1) sector subunit delta</fullName>
    </alternativeName>
    <alternativeName>
        <fullName evidence="7">F-type ATPase subunit delta</fullName>
        <shortName evidence="7">F-ATPase subunit delta</shortName>
    </alternativeName>
</protein>
<dbReference type="InterPro" id="IPR026015">
    <property type="entry name" value="ATP_synth_OSCP/delta_N_sf"/>
</dbReference>
<keyword evidence="7" id="KW-1003">Cell membrane</keyword>
<evidence type="ECO:0000313" key="9">
    <source>
        <dbReference type="Proteomes" id="UP000239735"/>
    </source>
</evidence>
<keyword evidence="4 7" id="KW-0406">Ion transport</keyword>
<organism evidence="8 9">
    <name type="scientific">Candidatus Sulfuritelmatomonas gaucii</name>
    <dbReference type="NCBI Taxonomy" id="2043161"/>
    <lineage>
        <taxon>Bacteria</taxon>
        <taxon>Pseudomonadati</taxon>
        <taxon>Acidobacteriota</taxon>
        <taxon>Terriglobia</taxon>
        <taxon>Terriglobales</taxon>
        <taxon>Acidobacteriaceae</taxon>
        <taxon>Candidatus Sulfuritelmatomonas</taxon>
    </lineage>
</organism>
<keyword evidence="5 7" id="KW-0472">Membrane</keyword>
<name>A0A2N9L2G6_9BACT</name>
<dbReference type="AlphaFoldDB" id="A0A2N9L2G6"/>
<sequence>MPAFVNRYAQAFADVVTDRKLDTAVLDRQFSDFLATWEGSVELRTFFANPATPAAQKITILDKLNEKMGLQKELRNLLAVLIANDRIGHVAEVAASWRRILREQQGIRPAEIVTARELTKDERDTLVNEVAKLAGAKVDASFKLDESILGGTVVRIGSTVYDGSVKGRLERLRVALTGS</sequence>
<dbReference type="Proteomes" id="UP000239735">
    <property type="component" value="Unassembled WGS sequence"/>
</dbReference>
<comment type="function">
    <text evidence="7">F(1)F(0) ATP synthase produces ATP from ADP in the presence of a proton or sodium gradient. F-type ATPases consist of two structural domains, F(1) containing the extramembraneous catalytic core and F(0) containing the membrane proton channel, linked together by a central stalk and a peripheral stalk. During catalysis, ATP synthesis in the catalytic domain of F(1) is coupled via a rotary mechanism of the central stalk subunits to proton translocation.</text>
</comment>
<gene>
    <name evidence="7 8" type="primary">atpH</name>
    <name evidence="8" type="ORF">SBA5_100047</name>
</gene>
<evidence type="ECO:0000256" key="2">
    <source>
        <dbReference type="ARBA" id="ARBA00022448"/>
    </source>
</evidence>
<dbReference type="InterPro" id="IPR000711">
    <property type="entry name" value="ATPase_OSCP/dsu"/>
</dbReference>